<dbReference type="PANTHER" id="PTHR30469:SF33">
    <property type="entry name" value="SLR1207 PROTEIN"/>
    <property type="match status" value="1"/>
</dbReference>
<proteinExistence type="inferred from homology"/>
<dbReference type="InterPro" id="IPR058636">
    <property type="entry name" value="Beta-barrel_YknX"/>
</dbReference>
<dbReference type="InterPro" id="IPR058647">
    <property type="entry name" value="BSH_CzcB-like"/>
</dbReference>
<dbReference type="RefSeq" id="WP_093688033.1">
    <property type="nucleotide sequence ID" value="NZ_FNBU01000003.1"/>
</dbReference>
<evidence type="ECO:0000259" key="5">
    <source>
        <dbReference type="Pfam" id="PF25990"/>
    </source>
</evidence>
<dbReference type="Gene3D" id="2.40.50.100">
    <property type="match status" value="1"/>
</dbReference>
<dbReference type="InterPro" id="IPR006143">
    <property type="entry name" value="RND_pump_MFP"/>
</dbReference>
<reference evidence="7" key="1">
    <citation type="submission" date="2016-10" db="EMBL/GenBank/DDBJ databases">
        <authorList>
            <person name="Varghese N."/>
            <person name="Submissions S."/>
        </authorList>
    </citation>
    <scope>NUCLEOTIDE SEQUENCE [LARGE SCALE GENOMIC DNA]</scope>
    <source>
        <strain evidence="7">DSM 23256</strain>
    </source>
</reference>
<dbReference type="AlphaFoldDB" id="A0A1G7ITC1"/>
<dbReference type="NCBIfam" id="TIGR01730">
    <property type="entry name" value="RND_mfp"/>
    <property type="match status" value="1"/>
</dbReference>
<dbReference type="Gene3D" id="2.40.420.20">
    <property type="match status" value="1"/>
</dbReference>
<keyword evidence="7" id="KW-1185">Reference proteome</keyword>
<dbReference type="SUPFAM" id="SSF111369">
    <property type="entry name" value="HlyD-like secretion proteins"/>
    <property type="match status" value="1"/>
</dbReference>
<sequence length="372" mass="39637">MREIWLKTKQHKKWLLLGLGGLAAVIAGLIFAQGAGKMSAAAPQQVIRVERGDIVATVAATGTIKPVNMVDISSKITAQIKEVKVKENDQVKAGQVLVILEDSGLRAQVTQAKERLDNAAVKYERIARLNTIGGASKEQLDDARMDYNIAKASYDEVMSKLSETVIVSPIDGSVIGKPLSAGEMVAQGVNNPTVILTVADMSKMQIEAQVDQTDIGKVALGQKVTFTVDAYPGKEFAGTVATISKKPVVQQNVTYYPVTIDVINAENLLNPGMIARVSITVSERKGVMTLPLAAIRTDKTGKYVVVVGDNGQTQNVPVTTGSVGDDRVEITSGLKEGDKVVVSLPKTQAQGQTGGGQQGRPSSNPLNMMRRM</sequence>
<evidence type="ECO:0000313" key="7">
    <source>
        <dbReference type="Proteomes" id="UP000243333"/>
    </source>
</evidence>
<name>A0A1G7ITC1_9FIRM</name>
<dbReference type="Pfam" id="PF25990">
    <property type="entry name" value="Beta-barrel_YknX"/>
    <property type="match status" value="1"/>
</dbReference>
<dbReference type="EMBL" id="FNBU01000003">
    <property type="protein sequence ID" value="SDF15794.1"/>
    <property type="molecule type" value="Genomic_DNA"/>
</dbReference>
<dbReference type="Proteomes" id="UP000243333">
    <property type="component" value="Unassembled WGS sequence"/>
</dbReference>
<organism evidence="6 7">
    <name type="scientific">Sporolituus thermophilus DSM 23256</name>
    <dbReference type="NCBI Taxonomy" id="1123285"/>
    <lineage>
        <taxon>Bacteria</taxon>
        <taxon>Bacillati</taxon>
        <taxon>Bacillota</taxon>
        <taxon>Negativicutes</taxon>
        <taxon>Selenomonadales</taxon>
        <taxon>Sporomusaceae</taxon>
        <taxon>Sporolituus</taxon>
    </lineage>
</organism>
<comment type="similarity">
    <text evidence="1">Belongs to the membrane fusion protein (MFP) (TC 8.A.1) family.</text>
</comment>
<evidence type="ECO:0000256" key="1">
    <source>
        <dbReference type="ARBA" id="ARBA00009477"/>
    </source>
</evidence>
<evidence type="ECO:0000259" key="3">
    <source>
        <dbReference type="Pfam" id="PF25967"/>
    </source>
</evidence>
<dbReference type="Gene3D" id="2.40.30.170">
    <property type="match status" value="1"/>
</dbReference>
<protein>
    <submittedName>
        <fullName evidence="6">HlyD family secretion protein</fullName>
    </submittedName>
</protein>
<gene>
    <name evidence="6" type="ORF">SAMN05660235_00632</name>
</gene>
<evidence type="ECO:0000256" key="2">
    <source>
        <dbReference type="SAM" id="MobiDB-lite"/>
    </source>
</evidence>
<dbReference type="OrthoDB" id="9809068at2"/>
<dbReference type="PANTHER" id="PTHR30469">
    <property type="entry name" value="MULTIDRUG RESISTANCE PROTEIN MDTA"/>
    <property type="match status" value="1"/>
</dbReference>
<feature type="region of interest" description="Disordered" evidence="2">
    <location>
        <begin position="347"/>
        <end position="372"/>
    </location>
</feature>
<dbReference type="Pfam" id="PF25973">
    <property type="entry name" value="BSH_CzcB"/>
    <property type="match status" value="1"/>
</dbReference>
<feature type="domain" description="YknX-like beta-barrel" evidence="5">
    <location>
        <begin position="204"/>
        <end position="279"/>
    </location>
</feature>
<dbReference type="InterPro" id="IPR058627">
    <property type="entry name" value="MdtA-like_C"/>
</dbReference>
<evidence type="ECO:0000259" key="4">
    <source>
        <dbReference type="Pfam" id="PF25973"/>
    </source>
</evidence>
<dbReference type="GO" id="GO:0015562">
    <property type="term" value="F:efflux transmembrane transporter activity"/>
    <property type="evidence" value="ECO:0007669"/>
    <property type="project" value="TreeGrafter"/>
</dbReference>
<dbReference type="Pfam" id="PF25967">
    <property type="entry name" value="RND-MFP_C"/>
    <property type="match status" value="1"/>
</dbReference>
<dbReference type="STRING" id="1123285.SAMN05660235_00632"/>
<dbReference type="Gene3D" id="1.10.287.470">
    <property type="entry name" value="Helix hairpin bin"/>
    <property type="match status" value="1"/>
</dbReference>
<accession>A0A1G7ITC1</accession>
<evidence type="ECO:0000313" key="6">
    <source>
        <dbReference type="EMBL" id="SDF15794.1"/>
    </source>
</evidence>
<dbReference type="FunFam" id="2.40.30.170:FF:000010">
    <property type="entry name" value="Efflux RND transporter periplasmic adaptor subunit"/>
    <property type="match status" value="1"/>
</dbReference>
<feature type="domain" description="Multidrug resistance protein MdtA-like C-terminal permuted SH3" evidence="3">
    <location>
        <begin position="287"/>
        <end position="343"/>
    </location>
</feature>
<feature type="domain" description="CzcB-like barrel-sandwich hybrid" evidence="4">
    <location>
        <begin position="69"/>
        <end position="189"/>
    </location>
</feature>
<dbReference type="GO" id="GO:1990281">
    <property type="term" value="C:efflux pump complex"/>
    <property type="evidence" value="ECO:0007669"/>
    <property type="project" value="TreeGrafter"/>
</dbReference>